<dbReference type="AlphaFoldDB" id="A0A2G8JSP7"/>
<accession>A0A2G8JSP7</accession>
<sequence>MAEAYPSTSSEPTAEESAKNRIVKAEEYKQAGNILYKEKSYKMAIGKYHRALLQVRDIDNQRPKPLLKGLMGLAGEGNNVFKQDKNLTNEMTQQVKQLELSCYNNLAACLLHDIDPNYEKIIQYCGEVLKRDSKNPKAWYRQGVALYHTQEYKEAQNCLNKAKRSMPRGM</sequence>
<feature type="repeat" description="TPR" evidence="3">
    <location>
        <begin position="136"/>
        <end position="169"/>
    </location>
</feature>
<evidence type="ECO:0000256" key="2">
    <source>
        <dbReference type="ARBA" id="ARBA00022803"/>
    </source>
</evidence>
<evidence type="ECO:0000313" key="4">
    <source>
        <dbReference type="EMBL" id="PIK38791.1"/>
    </source>
</evidence>
<dbReference type="InterPro" id="IPR039663">
    <property type="entry name" value="AIP/AIPL1/TTC9"/>
</dbReference>
<dbReference type="InterPro" id="IPR013105">
    <property type="entry name" value="TPR_2"/>
</dbReference>
<dbReference type="STRING" id="307972.A0A2G8JSP7"/>
<evidence type="ECO:0000256" key="3">
    <source>
        <dbReference type="PROSITE-ProRule" id="PRU00339"/>
    </source>
</evidence>
<reference evidence="4 5" key="1">
    <citation type="journal article" date="2017" name="PLoS Biol.">
        <title>The sea cucumber genome provides insights into morphological evolution and visceral regeneration.</title>
        <authorList>
            <person name="Zhang X."/>
            <person name="Sun L."/>
            <person name="Yuan J."/>
            <person name="Sun Y."/>
            <person name="Gao Y."/>
            <person name="Zhang L."/>
            <person name="Li S."/>
            <person name="Dai H."/>
            <person name="Hamel J.F."/>
            <person name="Liu C."/>
            <person name="Yu Y."/>
            <person name="Liu S."/>
            <person name="Lin W."/>
            <person name="Guo K."/>
            <person name="Jin S."/>
            <person name="Xu P."/>
            <person name="Storey K.B."/>
            <person name="Huan P."/>
            <person name="Zhang T."/>
            <person name="Zhou Y."/>
            <person name="Zhang J."/>
            <person name="Lin C."/>
            <person name="Li X."/>
            <person name="Xing L."/>
            <person name="Huo D."/>
            <person name="Sun M."/>
            <person name="Wang L."/>
            <person name="Mercier A."/>
            <person name="Li F."/>
            <person name="Yang H."/>
            <person name="Xiang J."/>
        </authorList>
    </citation>
    <scope>NUCLEOTIDE SEQUENCE [LARGE SCALE GENOMIC DNA]</scope>
    <source>
        <strain evidence="4">Shaxun</strain>
        <tissue evidence="4">Muscle</tissue>
    </source>
</reference>
<dbReference type="Proteomes" id="UP000230750">
    <property type="component" value="Unassembled WGS sequence"/>
</dbReference>
<dbReference type="SMART" id="SM00028">
    <property type="entry name" value="TPR"/>
    <property type="match status" value="2"/>
</dbReference>
<gene>
    <name evidence="4" type="ORF">BSL78_24369</name>
</gene>
<dbReference type="Gene3D" id="1.25.40.10">
    <property type="entry name" value="Tetratricopeptide repeat domain"/>
    <property type="match status" value="1"/>
</dbReference>
<dbReference type="PROSITE" id="PS50005">
    <property type="entry name" value="TPR"/>
    <property type="match status" value="1"/>
</dbReference>
<dbReference type="EMBL" id="MRZV01001313">
    <property type="protein sequence ID" value="PIK38791.1"/>
    <property type="molecule type" value="Genomic_DNA"/>
</dbReference>
<keyword evidence="5" id="KW-1185">Reference proteome</keyword>
<evidence type="ECO:0000256" key="1">
    <source>
        <dbReference type="ARBA" id="ARBA00022737"/>
    </source>
</evidence>
<dbReference type="InterPro" id="IPR011990">
    <property type="entry name" value="TPR-like_helical_dom_sf"/>
</dbReference>
<keyword evidence="1" id="KW-0677">Repeat</keyword>
<name>A0A2G8JSP7_STIJA</name>
<dbReference type="PANTHER" id="PTHR11242:SF18">
    <property type="entry name" value="PEPTIDYLPROLYL ISOMERASE"/>
    <property type="match status" value="1"/>
</dbReference>
<dbReference type="InterPro" id="IPR019734">
    <property type="entry name" value="TPR_rpt"/>
</dbReference>
<proteinExistence type="predicted"/>
<keyword evidence="2 3" id="KW-0802">TPR repeat</keyword>
<evidence type="ECO:0000313" key="5">
    <source>
        <dbReference type="Proteomes" id="UP000230750"/>
    </source>
</evidence>
<comment type="caution">
    <text evidence="4">The sequence shown here is derived from an EMBL/GenBank/DDBJ whole genome shotgun (WGS) entry which is preliminary data.</text>
</comment>
<dbReference type="PANTHER" id="PTHR11242">
    <property type="entry name" value="ARYL HYDROCARBON RECEPTOR INTERACTING PROTEIN RELATED"/>
    <property type="match status" value="1"/>
</dbReference>
<dbReference type="OrthoDB" id="407558at2759"/>
<dbReference type="SUPFAM" id="SSF48452">
    <property type="entry name" value="TPR-like"/>
    <property type="match status" value="1"/>
</dbReference>
<dbReference type="Pfam" id="PF07719">
    <property type="entry name" value="TPR_2"/>
    <property type="match status" value="1"/>
</dbReference>
<protein>
    <submittedName>
        <fullName evidence="4">Putative tetratricopeptide repeat protein 9C-like</fullName>
    </submittedName>
</protein>
<organism evidence="4 5">
    <name type="scientific">Stichopus japonicus</name>
    <name type="common">Sea cucumber</name>
    <dbReference type="NCBI Taxonomy" id="307972"/>
    <lineage>
        <taxon>Eukaryota</taxon>
        <taxon>Metazoa</taxon>
        <taxon>Echinodermata</taxon>
        <taxon>Eleutherozoa</taxon>
        <taxon>Echinozoa</taxon>
        <taxon>Holothuroidea</taxon>
        <taxon>Aspidochirotacea</taxon>
        <taxon>Aspidochirotida</taxon>
        <taxon>Stichopodidae</taxon>
        <taxon>Apostichopus</taxon>
    </lineage>
</organism>